<name>A0A1V4BXI0_MICAE</name>
<keyword evidence="1" id="KW-0472">Membrane</keyword>
<dbReference type="Proteomes" id="UP000189835">
    <property type="component" value="Unassembled WGS sequence"/>
</dbReference>
<keyword evidence="2" id="KW-0808">Transferase</keyword>
<reference evidence="2 3" key="1">
    <citation type="submission" date="2017-02" db="EMBL/GenBank/DDBJ databases">
        <title>Genome sequence of Microcystis aeruginosa KW.</title>
        <authorList>
            <person name="Oh H.-M."/>
            <person name="Ahn C.-Y."/>
            <person name="Jeong H."/>
            <person name="Srivastava A."/>
            <person name="Lee H.-G."/>
            <person name="Kang S.-R."/>
        </authorList>
    </citation>
    <scope>NUCLEOTIDE SEQUENCE [LARGE SCALE GENOMIC DNA]</scope>
    <source>
        <strain evidence="2 3">KW</strain>
    </source>
</reference>
<accession>A0A1V4BXI0</accession>
<evidence type="ECO:0000313" key="3">
    <source>
        <dbReference type="Proteomes" id="UP000189835"/>
    </source>
</evidence>
<sequence length="74" mass="8307">MNQSNRYLLVFILVVAAYVTLIAPEVNNHIQAMLGGSSSNLQANRYSEFLSLVINASILYLVKFPYRRILSSIS</sequence>
<evidence type="ECO:0000256" key="1">
    <source>
        <dbReference type="SAM" id="Phobius"/>
    </source>
</evidence>
<protein>
    <submittedName>
        <fullName evidence="2">Transferase</fullName>
    </submittedName>
</protein>
<feature type="transmembrane region" description="Helical" evidence="1">
    <location>
        <begin position="46"/>
        <end position="66"/>
    </location>
</feature>
<organism evidence="2 3">
    <name type="scientific">Microcystis aeruginosa KW</name>
    <dbReference type="NCBI Taxonomy" id="1960155"/>
    <lineage>
        <taxon>Bacteria</taxon>
        <taxon>Bacillati</taxon>
        <taxon>Cyanobacteriota</taxon>
        <taxon>Cyanophyceae</taxon>
        <taxon>Oscillatoriophycideae</taxon>
        <taxon>Chroococcales</taxon>
        <taxon>Microcystaceae</taxon>
        <taxon>Microcystis</taxon>
    </lineage>
</organism>
<proteinExistence type="predicted"/>
<keyword evidence="1" id="KW-0812">Transmembrane</keyword>
<comment type="caution">
    <text evidence="2">The sequence shown here is derived from an EMBL/GenBank/DDBJ whole genome shotgun (WGS) entry which is preliminary data.</text>
</comment>
<gene>
    <name evidence="2" type="ORF">B1L04_08830</name>
</gene>
<dbReference type="GO" id="GO:0016740">
    <property type="term" value="F:transferase activity"/>
    <property type="evidence" value="ECO:0007669"/>
    <property type="project" value="UniProtKB-KW"/>
</dbReference>
<evidence type="ECO:0000313" key="2">
    <source>
        <dbReference type="EMBL" id="OPF19415.1"/>
    </source>
</evidence>
<dbReference type="EMBL" id="MVGR01000003">
    <property type="protein sequence ID" value="OPF19415.1"/>
    <property type="molecule type" value="Genomic_DNA"/>
</dbReference>
<keyword evidence="1" id="KW-1133">Transmembrane helix</keyword>
<dbReference type="AlphaFoldDB" id="A0A1V4BXI0"/>
<feature type="transmembrane region" description="Helical" evidence="1">
    <location>
        <begin position="7"/>
        <end position="26"/>
    </location>
</feature>